<name>A0A067MLS3_BOTB1</name>
<protein>
    <submittedName>
        <fullName evidence="3">Uncharacterized protein</fullName>
    </submittedName>
</protein>
<dbReference type="InParanoid" id="A0A067MLS3"/>
<evidence type="ECO:0000256" key="2">
    <source>
        <dbReference type="SAM" id="SignalP"/>
    </source>
</evidence>
<dbReference type="PANTHER" id="PTHR37487">
    <property type="entry name" value="CHROMOSOME 1, WHOLE GENOME SHOTGUN SEQUENCE"/>
    <property type="match status" value="1"/>
</dbReference>
<feature type="signal peptide" evidence="2">
    <location>
        <begin position="1"/>
        <end position="15"/>
    </location>
</feature>
<evidence type="ECO:0000256" key="1">
    <source>
        <dbReference type="SAM" id="MobiDB-lite"/>
    </source>
</evidence>
<dbReference type="OrthoDB" id="3362246at2759"/>
<dbReference type="EMBL" id="KL198031">
    <property type="protein sequence ID" value="KDQ15680.1"/>
    <property type="molecule type" value="Genomic_DNA"/>
</dbReference>
<accession>A0A067MLS3</accession>
<gene>
    <name evidence="3" type="ORF">BOTBODRAFT_54560</name>
</gene>
<feature type="chain" id="PRO_5012949324" evidence="2">
    <location>
        <begin position="16"/>
        <end position="179"/>
    </location>
</feature>
<sequence>MFLAAVLFCATFVSAAANFSLTTPQSLAQCSPSVLNWAGGQPPYTIMVYPSCTDDTYDGSDTPLDTFTVDNGTSITWTVNVAAQKMVQLVMVDAGGNNAYSDDVMIGSYNSTSCLNQPLQIAYSTVDDPLHSSAAATATTANKTSPIESSQNSGSSPSVPGGAFALSLAPVLLAIAAAF</sequence>
<keyword evidence="4" id="KW-1185">Reference proteome</keyword>
<dbReference type="AlphaFoldDB" id="A0A067MLS3"/>
<proteinExistence type="predicted"/>
<organism evidence="3 4">
    <name type="scientific">Botryobasidium botryosum (strain FD-172 SS1)</name>
    <dbReference type="NCBI Taxonomy" id="930990"/>
    <lineage>
        <taxon>Eukaryota</taxon>
        <taxon>Fungi</taxon>
        <taxon>Dikarya</taxon>
        <taxon>Basidiomycota</taxon>
        <taxon>Agaricomycotina</taxon>
        <taxon>Agaricomycetes</taxon>
        <taxon>Cantharellales</taxon>
        <taxon>Botryobasidiaceae</taxon>
        <taxon>Botryobasidium</taxon>
    </lineage>
</organism>
<feature type="region of interest" description="Disordered" evidence="1">
    <location>
        <begin position="137"/>
        <end position="156"/>
    </location>
</feature>
<evidence type="ECO:0000313" key="3">
    <source>
        <dbReference type="EMBL" id="KDQ15680.1"/>
    </source>
</evidence>
<dbReference type="HOGENOM" id="CLU_063099_2_2_1"/>
<evidence type="ECO:0000313" key="4">
    <source>
        <dbReference type="Proteomes" id="UP000027195"/>
    </source>
</evidence>
<reference evidence="4" key="1">
    <citation type="journal article" date="2014" name="Proc. Natl. Acad. Sci. U.S.A.">
        <title>Extensive sampling of basidiomycete genomes demonstrates inadequacy of the white-rot/brown-rot paradigm for wood decay fungi.</title>
        <authorList>
            <person name="Riley R."/>
            <person name="Salamov A.A."/>
            <person name="Brown D.W."/>
            <person name="Nagy L.G."/>
            <person name="Floudas D."/>
            <person name="Held B.W."/>
            <person name="Levasseur A."/>
            <person name="Lombard V."/>
            <person name="Morin E."/>
            <person name="Otillar R."/>
            <person name="Lindquist E.A."/>
            <person name="Sun H."/>
            <person name="LaButti K.M."/>
            <person name="Schmutz J."/>
            <person name="Jabbour D."/>
            <person name="Luo H."/>
            <person name="Baker S.E."/>
            <person name="Pisabarro A.G."/>
            <person name="Walton J.D."/>
            <person name="Blanchette R.A."/>
            <person name="Henrissat B."/>
            <person name="Martin F."/>
            <person name="Cullen D."/>
            <person name="Hibbett D.S."/>
            <person name="Grigoriev I.V."/>
        </authorList>
    </citation>
    <scope>NUCLEOTIDE SEQUENCE [LARGE SCALE GENOMIC DNA]</scope>
    <source>
        <strain evidence="4">FD-172 SS1</strain>
    </source>
</reference>
<dbReference type="PANTHER" id="PTHR37487:SF2">
    <property type="entry name" value="EXPRESSED PROTEIN"/>
    <property type="match status" value="1"/>
</dbReference>
<dbReference type="Proteomes" id="UP000027195">
    <property type="component" value="Unassembled WGS sequence"/>
</dbReference>
<keyword evidence="2" id="KW-0732">Signal</keyword>